<dbReference type="Pfam" id="PF10294">
    <property type="entry name" value="Methyltransf_16"/>
    <property type="match status" value="1"/>
</dbReference>
<dbReference type="PANTHER" id="PTHR14614">
    <property type="entry name" value="HEPATOCELLULAR CARCINOMA-ASSOCIATED ANTIGEN"/>
    <property type="match status" value="1"/>
</dbReference>
<evidence type="ECO:0000313" key="2">
    <source>
        <dbReference type="EMBL" id="KAF4610556.1"/>
    </source>
</evidence>
<proteinExistence type="predicted"/>
<organism evidence="2 3">
    <name type="scientific">Agrocybe pediades</name>
    <dbReference type="NCBI Taxonomy" id="84607"/>
    <lineage>
        <taxon>Eukaryota</taxon>
        <taxon>Fungi</taxon>
        <taxon>Dikarya</taxon>
        <taxon>Basidiomycota</taxon>
        <taxon>Agaricomycotina</taxon>
        <taxon>Agaricomycetes</taxon>
        <taxon>Agaricomycetidae</taxon>
        <taxon>Agaricales</taxon>
        <taxon>Agaricineae</taxon>
        <taxon>Strophariaceae</taxon>
        <taxon>Agrocybe</taxon>
    </lineage>
</organism>
<dbReference type="Gene3D" id="3.40.50.150">
    <property type="entry name" value="Vaccinia Virus protein VP39"/>
    <property type="match status" value="1"/>
</dbReference>
<dbReference type="PANTHER" id="PTHR14614:SF109">
    <property type="entry name" value="RIBOSOMAL LYSINE N-METHYLTRANSFERASE 5"/>
    <property type="match status" value="1"/>
</dbReference>
<dbReference type="Proteomes" id="UP000521872">
    <property type="component" value="Unassembled WGS sequence"/>
</dbReference>
<dbReference type="CDD" id="cd02440">
    <property type="entry name" value="AdoMet_MTases"/>
    <property type="match status" value="1"/>
</dbReference>
<evidence type="ECO:0000313" key="3">
    <source>
        <dbReference type="Proteomes" id="UP000521872"/>
    </source>
</evidence>
<dbReference type="InterPro" id="IPR029063">
    <property type="entry name" value="SAM-dependent_MTases_sf"/>
</dbReference>
<keyword evidence="3" id="KW-1185">Reference proteome</keyword>
<dbReference type="SUPFAM" id="SSF53335">
    <property type="entry name" value="S-adenosyl-L-methionine-dependent methyltransferases"/>
    <property type="match status" value="1"/>
</dbReference>
<dbReference type="OrthoDB" id="2529286at2759"/>
<comment type="caution">
    <text evidence="2">The sequence shown here is derived from an EMBL/GenBank/DDBJ whole genome shotgun (WGS) entry which is preliminary data.</text>
</comment>
<dbReference type="GO" id="GO:0005829">
    <property type="term" value="C:cytosol"/>
    <property type="evidence" value="ECO:0007669"/>
    <property type="project" value="TreeGrafter"/>
</dbReference>
<dbReference type="GO" id="GO:0032991">
    <property type="term" value="C:protein-containing complex"/>
    <property type="evidence" value="ECO:0007669"/>
    <property type="project" value="TreeGrafter"/>
</dbReference>
<dbReference type="InterPro" id="IPR019410">
    <property type="entry name" value="Methyltransf_16"/>
</dbReference>
<dbReference type="GO" id="GO:0008757">
    <property type="term" value="F:S-adenosylmethionine-dependent methyltransferase activity"/>
    <property type="evidence" value="ECO:0007669"/>
    <property type="project" value="UniProtKB-ARBA"/>
</dbReference>
<sequence length="315" mass="34974">MDNHLRKGAVLLPAGSEHVVDADEDIFILYSEIQTTNTRENDTEFRGLGYVDSHKDVLEVKFELTNVLPPPTAGKETSLNRRNKSRKPAKPLEKTIEIELLQDKTALRSRKGDTGSVLWKASRDFAQLILQQYYSAVTPTLLDRDVIGSQNVLELGAGTGLLSIALSPLVAHYTATDIGPLVPLIQKNVAHNFSGDQASKVSVTELDWIALQSASPSQRQKLYDVSSNPVDLILAVDCIYHPSLIPPFLTALDYLCAPGKTTALVVSELRAADVMLEFLDSWLKFPGWQVWRVPNTLLGKHYVIFVGWKEELINE</sequence>
<dbReference type="EMBL" id="JAACJL010000058">
    <property type="protein sequence ID" value="KAF4610556.1"/>
    <property type="molecule type" value="Genomic_DNA"/>
</dbReference>
<name>A0A8H4VHL6_9AGAR</name>
<reference evidence="2 3" key="1">
    <citation type="submission" date="2019-12" db="EMBL/GenBank/DDBJ databases">
        <authorList>
            <person name="Floudas D."/>
            <person name="Bentzer J."/>
            <person name="Ahren D."/>
            <person name="Johansson T."/>
            <person name="Persson P."/>
            <person name="Tunlid A."/>
        </authorList>
    </citation>
    <scope>NUCLEOTIDE SEQUENCE [LARGE SCALE GENOMIC DNA]</scope>
    <source>
        <strain evidence="2 3">CBS 102.39</strain>
    </source>
</reference>
<dbReference type="AlphaFoldDB" id="A0A8H4VHL6"/>
<feature type="region of interest" description="Disordered" evidence="1">
    <location>
        <begin position="69"/>
        <end position="90"/>
    </location>
</feature>
<gene>
    <name evidence="2" type="ORF">D9613_006705</name>
</gene>
<protein>
    <submittedName>
        <fullName evidence="2">Uncharacterized protein</fullName>
    </submittedName>
</protein>
<evidence type="ECO:0000256" key="1">
    <source>
        <dbReference type="SAM" id="MobiDB-lite"/>
    </source>
</evidence>
<accession>A0A8H4VHL6</accession>